<sequence>MPGIDPSFHCHWLLVCRDAKPIAQKKRKMGGERAQAIKEETTKLLRAGFIREVKYSTWLANVVMVKKSNGKWRMCTDYTDLNKACPKDAYPLPYIDALVDGAAGHQRLSFLDAYSGYNQIPMYPPDEEKIAFITDSANFCYKVMPFGLRNAGATYQRLMDKIFRHQIGTCLEVYVDDMVIKSTSADNHLKDLVTIFDEVRRHHMRLNPAKSTFGVAGGKFLGFMLSKRGIEANPDKCQAIINMKSPRNVKEVQRLTGRIASLARFLPYMNFKTMLTTPPLLTKPDPQLDMIIYISVSDKAISTILVQEKMEQMLVYFVSRVLQDAETRYQHLEMTILALVHTARHLRHYFQSHRVLIRTDSPIVKVLRKPELAGRMVTWSIELSQFDIRFEPRESIKAQSMVDFINEFTLQTLPEPHHWTLHVDGSSNQRGSDASIILEGPVQVVIEQSLRFGFKMSNNQAEYEALLEGLRLAQDLGITKIQCWSDSQVVTGQVNGTFQIKEPTLLLYFHAFQKLKNNFEVVEVKHTPRELNARADQLTKLASSKKTSHLRSMMQQELESPSIKKAECLQVDQPNRCWMDAIVNRLRTGELPKDPLEAKKMRTAAERYTLVSGELYKRGISSPLLKCLAPEQAHYVIREIHEGICGTHSGSRTLATKVVRAGYYWPTLVTDCVKFVQQCKPCQQHGPLTHQPPEELHSIVTPWPFSTWGMDILGPFPPAKGQVKFLIVAVDHFTKWIETEAMATITANNVQKFFWKNVITRFGIPYSLITDNGLQFTDRRFNDFLFGLGIKHKMTSVEHPQSNRQVEAANKVLLKELKRRLGQAKGTWPDCLPEILWAYRCTPQSSTKETPFRLTYGTDAMIPVEVGEPSLRRTQFNEEANGEALNIDLDLVDEARDQALINMEAFRTRLSRKYRTKVRPRKFQPGDLVWRITGEARKDKTQGKLAPNWDGPYRIMHNLQNGAYKLEELTGKAIPRTWNATHLKHYFS</sequence>
<dbReference type="Gramene" id="C.cajan_38540.t">
    <property type="protein sequence ID" value="C.cajan_38540.t"/>
    <property type="gene ID" value="C.cajan_38540"/>
</dbReference>
<gene>
    <name evidence="10" type="ORF">KK1_043475</name>
    <name evidence="11" type="ORF">KK1_043476</name>
</gene>
<dbReference type="InterPro" id="IPR041373">
    <property type="entry name" value="RT_RNaseH"/>
</dbReference>
<evidence type="ECO:0000256" key="6">
    <source>
        <dbReference type="ARBA" id="ARBA00022918"/>
    </source>
</evidence>
<dbReference type="InterPro" id="IPR012337">
    <property type="entry name" value="RNaseH-like_sf"/>
</dbReference>
<dbReference type="SUPFAM" id="SSF56672">
    <property type="entry name" value="DNA/RNA polymerases"/>
    <property type="match status" value="1"/>
</dbReference>
<dbReference type="Gene3D" id="3.30.420.10">
    <property type="entry name" value="Ribonuclease H-like superfamily/Ribonuclease H"/>
    <property type="match status" value="2"/>
</dbReference>
<dbReference type="GO" id="GO:0004523">
    <property type="term" value="F:RNA-DNA hybrid ribonuclease activity"/>
    <property type="evidence" value="ECO:0007669"/>
    <property type="project" value="InterPro"/>
</dbReference>
<evidence type="ECO:0000256" key="2">
    <source>
        <dbReference type="ARBA" id="ARBA00022695"/>
    </source>
</evidence>
<dbReference type="InterPro" id="IPR001584">
    <property type="entry name" value="Integrase_cat-core"/>
</dbReference>
<dbReference type="InterPro" id="IPR000477">
    <property type="entry name" value="RT_dom"/>
</dbReference>
<evidence type="ECO:0000313" key="11">
    <source>
        <dbReference type="EMBL" id="KYP35477.1"/>
    </source>
</evidence>
<dbReference type="PROSITE" id="PS50879">
    <property type="entry name" value="RNASE_H_1"/>
    <property type="match status" value="1"/>
</dbReference>
<dbReference type="InterPro" id="IPR002156">
    <property type="entry name" value="RNaseH_domain"/>
</dbReference>
<dbReference type="PANTHER" id="PTHR48475:SF2">
    <property type="entry name" value="RIBONUCLEASE H"/>
    <property type="match status" value="1"/>
</dbReference>
<keyword evidence="12" id="KW-1185">Reference proteome</keyword>
<organism evidence="10 12">
    <name type="scientific">Cajanus cajan</name>
    <name type="common">Pigeon pea</name>
    <name type="synonym">Cajanus indicus</name>
    <dbReference type="NCBI Taxonomy" id="3821"/>
    <lineage>
        <taxon>Eukaryota</taxon>
        <taxon>Viridiplantae</taxon>
        <taxon>Streptophyta</taxon>
        <taxon>Embryophyta</taxon>
        <taxon>Tracheophyta</taxon>
        <taxon>Spermatophyta</taxon>
        <taxon>Magnoliopsida</taxon>
        <taxon>eudicotyledons</taxon>
        <taxon>Gunneridae</taxon>
        <taxon>Pentapetalae</taxon>
        <taxon>rosids</taxon>
        <taxon>fabids</taxon>
        <taxon>Fabales</taxon>
        <taxon>Fabaceae</taxon>
        <taxon>Papilionoideae</taxon>
        <taxon>50 kb inversion clade</taxon>
        <taxon>NPAAA clade</taxon>
        <taxon>indigoferoid/millettioid clade</taxon>
        <taxon>Phaseoleae</taxon>
        <taxon>Cajanus</taxon>
    </lineage>
</organism>
<dbReference type="Pfam" id="PF13456">
    <property type="entry name" value="RVT_3"/>
    <property type="match status" value="1"/>
</dbReference>
<dbReference type="InterPro" id="IPR036397">
    <property type="entry name" value="RNaseH_sf"/>
</dbReference>
<reference evidence="10 12" key="1">
    <citation type="journal article" date="2012" name="Nat. Biotechnol.">
        <title>Draft genome sequence of pigeonpea (Cajanus cajan), an orphan legume crop of resource-poor farmers.</title>
        <authorList>
            <person name="Varshney R.K."/>
            <person name="Chen W."/>
            <person name="Li Y."/>
            <person name="Bharti A.K."/>
            <person name="Saxena R.K."/>
            <person name="Schlueter J.A."/>
            <person name="Donoghue M.T."/>
            <person name="Azam S."/>
            <person name="Fan G."/>
            <person name="Whaley A.M."/>
            <person name="Farmer A.D."/>
            <person name="Sheridan J."/>
            <person name="Iwata A."/>
            <person name="Tuteja R."/>
            <person name="Penmetsa R.V."/>
            <person name="Wu W."/>
            <person name="Upadhyaya H.D."/>
            <person name="Yang S.P."/>
            <person name="Shah T."/>
            <person name="Saxena K.B."/>
            <person name="Michael T."/>
            <person name="McCombie W.R."/>
            <person name="Yang B."/>
            <person name="Zhang G."/>
            <person name="Yang H."/>
            <person name="Wang J."/>
            <person name="Spillane C."/>
            <person name="Cook D.R."/>
            <person name="May G.D."/>
            <person name="Xu X."/>
            <person name="Jackson S.A."/>
        </authorList>
    </citation>
    <scope>NUCLEOTIDE SEQUENCE [LARGE SCALE GENOMIC DNA]</scope>
    <source>
        <strain evidence="12">cv. Asha</strain>
    </source>
</reference>
<dbReference type="Gene3D" id="1.10.340.70">
    <property type="match status" value="1"/>
</dbReference>
<dbReference type="EMBL" id="KQ484375">
    <property type="protein sequence ID" value="KYP35477.1"/>
    <property type="molecule type" value="Genomic_DNA"/>
</dbReference>
<dbReference type="EMBL" id="KQ484375">
    <property type="protein sequence ID" value="KYP35476.1"/>
    <property type="molecule type" value="Genomic_DNA"/>
</dbReference>
<dbReference type="Gene3D" id="3.10.10.10">
    <property type="entry name" value="HIV Type 1 Reverse Transcriptase, subunit A, domain 1"/>
    <property type="match status" value="1"/>
</dbReference>
<dbReference type="AlphaFoldDB" id="A0A151QYW7"/>
<dbReference type="Pfam" id="PF17917">
    <property type="entry name" value="RT_RNaseH"/>
    <property type="match status" value="1"/>
</dbReference>
<dbReference type="Pfam" id="PF17921">
    <property type="entry name" value="Integrase_H2C2"/>
    <property type="match status" value="1"/>
</dbReference>
<dbReference type="PROSITE" id="PS50878">
    <property type="entry name" value="RT_POL"/>
    <property type="match status" value="1"/>
</dbReference>
<feature type="domain" description="Integrase catalytic" evidence="9">
    <location>
        <begin position="700"/>
        <end position="859"/>
    </location>
</feature>
<evidence type="ECO:0000256" key="1">
    <source>
        <dbReference type="ARBA" id="ARBA00022679"/>
    </source>
</evidence>
<feature type="domain" description="RNase H type-1" evidence="8">
    <location>
        <begin position="415"/>
        <end position="544"/>
    </location>
</feature>
<evidence type="ECO:0000259" key="8">
    <source>
        <dbReference type="PROSITE" id="PS50879"/>
    </source>
</evidence>
<dbReference type="CDD" id="cd01647">
    <property type="entry name" value="RT_LTR"/>
    <property type="match status" value="1"/>
</dbReference>
<dbReference type="GO" id="GO:0015074">
    <property type="term" value="P:DNA integration"/>
    <property type="evidence" value="ECO:0007669"/>
    <property type="project" value="InterPro"/>
</dbReference>
<dbReference type="PROSITE" id="PS50994">
    <property type="entry name" value="INTEGRASE"/>
    <property type="match status" value="1"/>
</dbReference>
<evidence type="ECO:0000256" key="4">
    <source>
        <dbReference type="ARBA" id="ARBA00022759"/>
    </source>
</evidence>
<evidence type="ECO:0000256" key="5">
    <source>
        <dbReference type="ARBA" id="ARBA00022801"/>
    </source>
</evidence>
<dbReference type="InterPro" id="IPR041588">
    <property type="entry name" value="Integrase_H2C2"/>
</dbReference>
<dbReference type="PANTHER" id="PTHR48475">
    <property type="entry name" value="RIBONUCLEASE H"/>
    <property type="match status" value="1"/>
</dbReference>
<dbReference type="Gramene" id="C.cajan_38541.t">
    <property type="protein sequence ID" value="C.cajan_38541.t"/>
    <property type="gene ID" value="C.cajan_38541"/>
</dbReference>
<dbReference type="CDD" id="cd09279">
    <property type="entry name" value="RNase_HI_like"/>
    <property type="match status" value="1"/>
</dbReference>
<name>A0A151QYW7_CAJCA</name>
<keyword evidence="5" id="KW-0378">Hydrolase</keyword>
<keyword evidence="4" id="KW-0255">Endonuclease</keyword>
<dbReference type="InterPro" id="IPR043502">
    <property type="entry name" value="DNA/RNA_pol_sf"/>
</dbReference>
<accession>A0A151QYW7</accession>
<dbReference type="InterPro" id="IPR043128">
    <property type="entry name" value="Rev_trsase/Diguanyl_cyclase"/>
</dbReference>
<dbReference type="Pfam" id="PF00665">
    <property type="entry name" value="rve"/>
    <property type="match status" value="1"/>
</dbReference>
<feature type="domain" description="Reverse transcriptase" evidence="7">
    <location>
        <begin position="46"/>
        <end position="225"/>
    </location>
</feature>
<protein>
    <submittedName>
        <fullName evidence="10">Transposon Ty3-I Gag-Pol polyprotein</fullName>
    </submittedName>
</protein>
<evidence type="ECO:0000259" key="9">
    <source>
        <dbReference type="PROSITE" id="PS50994"/>
    </source>
</evidence>
<dbReference type="GO" id="GO:0003964">
    <property type="term" value="F:RNA-directed DNA polymerase activity"/>
    <property type="evidence" value="ECO:0007669"/>
    <property type="project" value="UniProtKB-KW"/>
</dbReference>
<evidence type="ECO:0000313" key="10">
    <source>
        <dbReference type="EMBL" id="KYP35476.1"/>
    </source>
</evidence>
<keyword evidence="2" id="KW-0548">Nucleotidyltransferase</keyword>
<dbReference type="Gene3D" id="3.30.70.270">
    <property type="match status" value="1"/>
</dbReference>
<keyword evidence="1" id="KW-0808">Transferase</keyword>
<dbReference type="Proteomes" id="UP000075243">
    <property type="component" value="Unassembled WGS sequence"/>
</dbReference>
<proteinExistence type="predicted"/>
<keyword evidence="6" id="KW-0695">RNA-directed DNA polymerase</keyword>
<evidence type="ECO:0000259" key="7">
    <source>
        <dbReference type="PROSITE" id="PS50878"/>
    </source>
</evidence>
<dbReference type="GO" id="GO:0003676">
    <property type="term" value="F:nucleic acid binding"/>
    <property type="evidence" value="ECO:0007669"/>
    <property type="project" value="InterPro"/>
</dbReference>
<dbReference type="SUPFAM" id="SSF53098">
    <property type="entry name" value="Ribonuclease H-like"/>
    <property type="match status" value="2"/>
</dbReference>
<evidence type="ECO:0000256" key="3">
    <source>
        <dbReference type="ARBA" id="ARBA00022722"/>
    </source>
</evidence>
<keyword evidence="3" id="KW-0540">Nuclease</keyword>
<dbReference type="Pfam" id="PF00078">
    <property type="entry name" value="RVT_1"/>
    <property type="match status" value="1"/>
</dbReference>
<evidence type="ECO:0000313" key="12">
    <source>
        <dbReference type="Proteomes" id="UP000075243"/>
    </source>
</evidence>